<feature type="chain" id="PRO_5046328433" evidence="1">
    <location>
        <begin position="24"/>
        <end position="374"/>
    </location>
</feature>
<comment type="caution">
    <text evidence="3">The sequence shown here is derived from an EMBL/GenBank/DDBJ whole genome shotgun (WGS) entry which is preliminary data.</text>
</comment>
<organism evidence="3 4">
    <name type="scientific">Martelella alba</name>
    <dbReference type="NCBI Taxonomy" id="2590451"/>
    <lineage>
        <taxon>Bacteria</taxon>
        <taxon>Pseudomonadati</taxon>
        <taxon>Pseudomonadota</taxon>
        <taxon>Alphaproteobacteria</taxon>
        <taxon>Hyphomicrobiales</taxon>
        <taxon>Aurantimonadaceae</taxon>
        <taxon>Martelella</taxon>
    </lineage>
</organism>
<dbReference type="InterPro" id="IPR002491">
    <property type="entry name" value="ABC_transptr_periplasmic_BD"/>
</dbReference>
<feature type="signal peptide" evidence="1">
    <location>
        <begin position="1"/>
        <end position="23"/>
    </location>
</feature>
<gene>
    <name evidence="3" type="ORF">FCN80_13590</name>
</gene>
<sequence length="374" mass="41344">MFSYLARCIVFFALLGLSASGYATQYPLTVTDISGQSVTIAHEPRRVVLQDGRDIMALALLDRTNPFQRLVAWNNIPKRSDVATWNMLKTTWPQADKVLDMGFGDDGEVNLESMLAQKPDLLIAQLRAKAALSQSGVIDKLHMLGIPVLFVDYEVNPVKNTAASIDLLGEVLNKDDNAKAYTAFYRQQLDAIQRQTSHLPRKANVFVEALAGRSDSCCFTHAHNGWGALVEAVGARNIGSTLLTGAAGYVSLEKLISMRPDVYIMTGTRHNSAENHMLPLGYDADQQAIKQTAAALLARNGVSEIPAVRGKRVFGIYHQFYNHPYNIVGMEYLAKAIYPQQFAALNPAASYHYLIRHFTRLPDRGFIFASPLAE</sequence>
<dbReference type="SUPFAM" id="SSF53807">
    <property type="entry name" value="Helical backbone' metal receptor"/>
    <property type="match status" value="1"/>
</dbReference>
<protein>
    <submittedName>
        <fullName evidence="3">ABC transporter substrate-binding protein</fullName>
    </submittedName>
</protein>
<evidence type="ECO:0000313" key="3">
    <source>
        <dbReference type="EMBL" id="TKI05693.1"/>
    </source>
</evidence>
<keyword evidence="4" id="KW-1185">Reference proteome</keyword>
<accession>A0ABY2SJM3</accession>
<keyword evidence="1" id="KW-0732">Signal</keyword>
<evidence type="ECO:0000259" key="2">
    <source>
        <dbReference type="PROSITE" id="PS50983"/>
    </source>
</evidence>
<reference evidence="3 4" key="1">
    <citation type="submission" date="2019-04" db="EMBL/GenBank/DDBJ databases">
        <authorList>
            <person name="Li M."/>
            <person name="Gao C."/>
        </authorList>
    </citation>
    <scope>NUCLEOTIDE SEQUENCE [LARGE SCALE GENOMIC DNA]</scope>
    <source>
        <strain evidence="3 4">BGMRC 2031</strain>
    </source>
</reference>
<dbReference type="RefSeq" id="WP_136990696.1">
    <property type="nucleotide sequence ID" value="NZ_SZPQ01000018.1"/>
</dbReference>
<dbReference type="Pfam" id="PF01497">
    <property type="entry name" value="Peripla_BP_2"/>
    <property type="match status" value="1"/>
</dbReference>
<dbReference type="PANTHER" id="PTHR30535:SF34">
    <property type="entry name" value="MOLYBDATE-BINDING PROTEIN MOLA"/>
    <property type="match status" value="1"/>
</dbReference>
<evidence type="ECO:0000313" key="4">
    <source>
        <dbReference type="Proteomes" id="UP000305202"/>
    </source>
</evidence>
<dbReference type="Gene3D" id="3.40.50.1980">
    <property type="entry name" value="Nitrogenase molybdenum iron protein domain"/>
    <property type="match status" value="2"/>
</dbReference>
<dbReference type="PANTHER" id="PTHR30535">
    <property type="entry name" value="VITAMIN B12-BINDING PROTEIN"/>
    <property type="match status" value="1"/>
</dbReference>
<dbReference type="InterPro" id="IPR050902">
    <property type="entry name" value="ABC_Transporter_SBP"/>
</dbReference>
<feature type="domain" description="Fe/B12 periplasmic-binding" evidence="2">
    <location>
        <begin position="46"/>
        <end position="345"/>
    </location>
</feature>
<dbReference type="Proteomes" id="UP000305202">
    <property type="component" value="Unassembled WGS sequence"/>
</dbReference>
<proteinExistence type="predicted"/>
<dbReference type="EMBL" id="SZPQ01000018">
    <property type="protein sequence ID" value="TKI05693.1"/>
    <property type="molecule type" value="Genomic_DNA"/>
</dbReference>
<name>A0ABY2SJM3_9HYPH</name>
<evidence type="ECO:0000256" key="1">
    <source>
        <dbReference type="SAM" id="SignalP"/>
    </source>
</evidence>
<dbReference type="PROSITE" id="PS50983">
    <property type="entry name" value="FE_B12_PBP"/>
    <property type="match status" value="1"/>
</dbReference>